<gene>
    <name evidence="4" type="ORF">GCM10007894_12990</name>
</gene>
<keyword evidence="2" id="KW-0520">NAD</keyword>
<sequence length="308" mass="34696">MKHKLLVLTRDNSAYYEAIRRHNLPDLEVLDDSPNSVFEADVWLAEPKLAAPLLAHASQLAWVQSTFAGVDALTKSRRHHHYQLTNIKNLFGPMMSEYVFGHILALYRHHTKYSQLQRNSHWQALPLRQLRGKRMVLLGTGDIGQHICQTAHQFGIEVIGVNRSGTPKAPFDMTLSIQQLDSALPGADLVVCVLPSTDETVNLFDKHRLQLLKPGTIFVNVGRGDLVDEQALILHLSLNPTSHAVLDVYRQEPLPEDNPLWKCQNAILTPHVAAPSTTEDVVRQFADNYLRFIANQPLNNQIDFALGY</sequence>
<keyword evidence="1" id="KW-0560">Oxidoreductase</keyword>
<evidence type="ECO:0000313" key="5">
    <source>
        <dbReference type="Proteomes" id="UP001157439"/>
    </source>
</evidence>
<dbReference type="PANTHER" id="PTHR43333:SF1">
    <property type="entry name" value="D-ISOMER SPECIFIC 2-HYDROXYACID DEHYDROGENASE NAD-BINDING DOMAIN-CONTAINING PROTEIN"/>
    <property type="match status" value="1"/>
</dbReference>
<protein>
    <submittedName>
        <fullName evidence="4">Dihydrofolate reductase</fullName>
    </submittedName>
</protein>
<dbReference type="InterPro" id="IPR029753">
    <property type="entry name" value="D-isomer_DH_CS"/>
</dbReference>
<dbReference type="PANTHER" id="PTHR43333">
    <property type="entry name" value="2-HACID_DH_C DOMAIN-CONTAINING PROTEIN"/>
    <property type="match status" value="1"/>
</dbReference>
<dbReference type="InterPro" id="IPR036291">
    <property type="entry name" value="NAD(P)-bd_dom_sf"/>
</dbReference>
<reference evidence="4 5" key="1">
    <citation type="journal article" date="2014" name="Int. J. Syst. Evol. Microbiol.">
        <title>Complete genome sequence of Corynebacterium casei LMG S-19264T (=DSM 44701T), isolated from a smear-ripened cheese.</title>
        <authorList>
            <consortium name="US DOE Joint Genome Institute (JGI-PGF)"/>
            <person name="Walter F."/>
            <person name="Albersmeier A."/>
            <person name="Kalinowski J."/>
            <person name="Ruckert C."/>
        </authorList>
    </citation>
    <scope>NUCLEOTIDE SEQUENCE [LARGE SCALE GENOMIC DNA]</scope>
    <source>
        <strain evidence="4 5">NBRC 112785</strain>
    </source>
</reference>
<dbReference type="RefSeq" id="WP_095497121.1">
    <property type="nucleotide sequence ID" value="NZ_BSPO01000002.1"/>
</dbReference>
<dbReference type="EMBL" id="BSPO01000002">
    <property type="protein sequence ID" value="GLS83322.1"/>
    <property type="molecule type" value="Genomic_DNA"/>
</dbReference>
<dbReference type="InterPro" id="IPR006140">
    <property type="entry name" value="D-isomer_DH_NAD-bd"/>
</dbReference>
<dbReference type="GO" id="GO:0051287">
    <property type="term" value="F:NAD binding"/>
    <property type="evidence" value="ECO:0007669"/>
    <property type="project" value="InterPro"/>
</dbReference>
<feature type="domain" description="D-isomer specific 2-hydroxyacid dehydrogenase NAD-binding" evidence="3">
    <location>
        <begin position="100"/>
        <end position="273"/>
    </location>
</feature>
<accession>A0AA37TSJ0</accession>
<dbReference type="AlphaFoldDB" id="A0AA37TSJ0"/>
<dbReference type="Gene3D" id="3.40.50.720">
    <property type="entry name" value="NAD(P)-binding Rossmann-like Domain"/>
    <property type="match status" value="2"/>
</dbReference>
<dbReference type="SUPFAM" id="SSF51735">
    <property type="entry name" value="NAD(P)-binding Rossmann-fold domains"/>
    <property type="match status" value="1"/>
</dbReference>
<evidence type="ECO:0000313" key="4">
    <source>
        <dbReference type="EMBL" id="GLS83322.1"/>
    </source>
</evidence>
<dbReference type="FunFam" id="3.40.50.720:FF:000363">
    <property type="entry name" value="D-isomer specific 2-hydroxyacid dehydrogenase"/>
    <property type="match status" value="1"/>
</dbReference>
<proteinExistence type="predicted"/>
<organism evidence="4 5">
    <name type="scientific">Paraferrimonas haliotis</name>
    <dbReference type="NCBI Taxonomy" id="2013866"/>
    <lineage>
        <taxon>Bacteria</taxon>
        <taxon>Pseudomonadati</taxon>
        <taxon>Pseudomonadota</taxon>
        <taxon>Gammaproteobacteria</taxon>
        <taxon>Alteromonadales</taxon>
        <taxon>Ferrimonadaceae</taxon>
        <taxon>Paraferrimonas</taxon>
    </lineage>
</organism>
<evidence type="ECO:0000256" key="1">
    <source>
        <dbReference type="ARBA" id="ARBA00023002"/>
    </source>
</evidence>
<evidence type="ECO:0000256" key="2">
    <source>
        <dbReference type="ARBA" id="ARBA00023027"/>
    </source>
</evidence>
<dbReference type="Pfam" id="PF02826">
    <property type="entry name" value="2-Hacid_dh_C"/>
    <property type="match status" value="1"/>
</dbReference>
<keyword evidence="5" id="KW-1185">Reference proteome</keyword>
<dbReference type="CDD" id="cd05300">
    <property type="entry name" value="2-Hacid_dh_1"/>
    <property type="match status" value="1"/>
</dbReference>
<dbReference type="PROSITE" id="PS00671">
    <property type="entry name" value="D_2_HYDROXYACID_DH_3"/>
    <property type="match status" value="1"/>
</dbReference>
<name>A0AA37TSJ0_9GAMM</name>
<dbReference type="Proteomes" id="UP001157439">
    <property type="component" value="Unassembled WGS sequence"/>
</dbReference>
<evidence type="ECO:0000259" key="3">
    <source>
        <dbReference type="Pfam" id="PF02826"/>
    </source>
</evidence>
<dbReference type="GO" id="GO:0016616">
    <property type="term" value="F:oxidoreductase activity, acting on the CH-OH group of donors, NAD or NADP as acceptor"/>
    <property type="evidence" value="ECO:0007669"/>
    <property type="project" value="UniProtKB-ARBA"/>
</dbReference>
<comment type="caution">
    <text evidence="4">The sequence shown here is derived from an EMBL/GenBank/DDBJ whole genome shotgun (WGS) entry which is preliminary data.</text>
</comment>
<dbReference type="SUPFAM" id="SSF52283">
    <property type="entry name" value="Formate/glycerate dehydrogenase catalytic domain-like"/>
    <property type="match status" value="1"/>
</dbReference>